<keyword evidence="2" id="KW-1133">Transmembrane helix</keyword>
<dbReference type="RefSeq" id="WP_349225491.1">
    <property type="nucleotide sequence ID" value="NZ_JBBNFG020000010.1"/>
</dbReference>
<keyword evidence="2" id="KW-0472">Membrane</keyword>
<feature type="transmembrane region" description="Helical" evidence="2">
    <location>
        <begin position="211"/>
        <end position="239"/>
    </location>
</feature>
<evidence type="ECO:0000256" key="1">
    <source>
        <dbReference type="SAM" id="Coils"/>
    </source>
</evidence>
<keyword evidence="4" id="KW-1185">Reference proteome</keyword>
<dbReference type="EMBL" id="JBBNGE010000004">
    <property type="protein sequence ID" value="MEQ2507087.1"/>
    <property type="molecule type" value="Genomic_DNA"/>
</dbReference>
<name>A0ABV1FVA5_9BACT</name>
<dbReference type="Proteomes" id="UP001465717">
    <property type="component" value="Unassembled WGS sequence"/>
</dbReference>
<feature type="coiled-coil region" evidence="1">
    <location>
        <begin position="241"/>
        <end position="275"/>
    </location>
</feature>
<comment type="caution">
    <text evidence="3">The sequence shown here is derived from an EMBL/GenBank/DDBJ whole genome shotgun (WGS) entry which is preliminary data.</text>
</comment>
<organism evidence="3 4">
    <name type="scientific">Segatella sinensis</name>
    <dbReference type="NCBI Taxonomy" id="3085167"/>
    <lineage>
        <taxon>Bacteria</taxon>
        <taxon>Pseudomonadati</taxon>
        <taxon>Bacteroidota</taxon>
        <taxon>Bacteroidia</taxon>
        <taxon>Bacteroidales</taxon>
        <taxon>Prevotellaceae</taxon>
        <taxon>Segatella</taxon>
    </lineage>
</organism>
<evidence type="ECO:0000256" key="2">
    <source>
        <dbReference type="SAM" id="Phobius"/>
    </source>
</evidence>
<protein>
    <submittedName>
        <fullName evidence="3">Uncharacterized protein</fullName>
    </submittedName>
</protein>
<proteinExistence type="predicted"/>
<evidence type="ECO:0000313" key="4">
    <source>
        <dbReference type="Proteomes" id="UP001465717"/>
    </source>
</evidence>
<gene>
    <name evidence="3" type="ORF">AAAT87_02185</name>
</gene>
<accession>A0ABV1FVA5</accession>
<sequence length="677" mass="77806">MIITVLDYGLGKLQIIKIIKEHLDMDLPEIKNLFSSCPFQLNVDDAIKAIKLKDALVRNGCKVSCTSEPDDINYGELSTKDLQLLAEECDGKACLELSKRYAHGTTLLQCDKERSKELRRLGMLYLYGSTVSPEFEEEKQVYRSIFLDENGKPYIDWKIKSEQMKKLFVNIETLSERYNDLASNNDNTQGVLSKLVRPEEVEMAPKFFSKWFNIVFAISLIAILIHPIIVFIVLAWRYYSVKRKKEKYNKYLQDLQVYRNEKSRLSIENAKEEREVASALVNVQDALYDGLNVGLSIPLNKDTITRNTYIEFGEELKKLFDLNDKAMLKNDPVSKIVANKRYYDAKLRFFYTYSLRAETELDEVYNYYQEIIQKSASTGDSDLLRKDDLPFIKQHDAEMSQDLSEIKTMLDDDRLANVMSELGYVQGQETSTFGGLWTDEKKLTDKSNELKKLYDVAKYEYEEITDSNKKINYWLDYVRAYAYRNIYLGAELINIVRSSNGGRTLATQKDGIDVSMQSFDLQEVTINDASVDLDAHINKTVDMFTHALRNKQSRKWMKSNPKMAMGAAALTFVGGALLDKLDKHTQLVEEHTEFQKNLISNIKVMTEGYEEGKASSLRAIEIIRAIAKANKGFMAVYEPLREKCLENGEPLTMLDMQAIAKATKDYKIISDSKLKNK</sequence>
<reference evidence="3 4" key="1">
    <citation type="submission" date="2024-04" db="EMBL/GenBank/DDBJ databases">
        <title>Human intestinal bacterial collection.</title>
        <authorList>
            <person name="Pauvert C."/>
            <person name="Hitch T.C.A."/>
            <person name="Clavel T."/>
        </authorList>
    </citation>
    <scope>NUCLEOTIDE SEQUENCE [LARGE SCALE GENOMIC DNA]</scope>
    <source>
        <strain evidence="3 4">CLA-AA-H174</strain>
    </source>
</reference>
<keyword evidence="2" id="KW-0812">Transmembrane</keyword>
<evidence type="ECO:0000313" key="3">
    <source>
        <dbReference type="EMBL" id="MEQ2507087.1"/>
    </source>
</evidence>
<keyword evidence="1" id="KW-0175">Coiled coil</keyword>